<keyword evidence="1" id="KW-1133">Transmembrane helix</keyword>
<sequence>MRYVLLGYIGLFGLSYLLMAVSEFFLTPAKERDPLRETLVDFGCGAILLAGMLFLATGVSDLLLRQIWLIAAPLAVLLQLALSWRARRREAQSSAQGDTPPSFLLPDLGTLLLSLPALGFNLQFALAGWTR</sequence>
<proteinExistence type="predicted"/>
<name>A0ABT3GBE6_9BACT</name>
<evidence type="ECO:0000256" key="1">
    <source>
        <dbReference type="SAM" id="Phobius"/>
    </source>
</evidence>
<comment type="caution">
    <text evidence="2">The sequence shown here is derived from an EMBL/GenBank/DDBJ whole genome shotgun (WGS) entry which is preliminary data.</text>
</comment>
<protein>
    <submittedName>
        <fullName evidence="2">Uncharacterized protein</fullName>
    </submittedName>
</protein>
<feature type="transmembrane region" description="Helical" evidence="1">
    <location>
        <begin position="6"/>
        <end position="26"/>
    </location>
</feature>
<evidence type="ECO:0000313" key="3">
    <source>
        <dbReference type="Proteomes" id="UP001165653"/>
    </source>
</evidence>
<evidence type="ECO:0000313" key="2">
    <source>
        <dbReference type="EMBL" id="MCW1916565.1"/>
    </source>
</evidence>
<feature type="transmembrane region" description="Helical" evidence="1">
    <location>
        <begin position="38"/>
        <end position="56"/>
    </location>
</feature>
<organism evidence="2 3">
    <name type="scientific">Luteolibacter rhizosphaerae</name>
    <dbReference type="NCBI Taxonomy" id="2989719"/>
    <lineage>
        <taxon>Bacteria</taxon>
        <taxon>Pseudomonadati</taxon>
        <taxon>Verrucomicrobiota</taxon>
        <taxon>Verrucomicrobiia</taxon>
        <taxon>Verrucomicrobiales</taxon>
        <taxon>Verrucomicrobiaceae</taxon>
        <taxon>Luteolibacter</taxon>
    </lineage>
</organism>
<keyword evidence="3" id="KW-1185">Reference proteome</keyword>
<gene>
    <name evidence="2" type="ORF">OJ996_23460</name>
</gene>
<keyword evidence="1" id="KW-0812">Transmembrane</keyword>
<dbReference type="RefSeq" id="WP_264516144.1">
    <property type="nucleotide sequence ID" value="NZ_JAPDDR010000016.1"/>
</dbReference>
<keyword evidence="1" id="KW-0472">Membrane</keyword>
<accession>A0ABT3GBE6</accession>
<feature type="transmembrane region" description="Helical" evidence="1">
    <location>
        <begin position="62"/>
        <end position="82"/>
    </location>
</feature>
<dbReference type="EMBL" id="JAPDDR010000016">
    <property type="protein sequence ID" value="MCW1916565.1"/>
    <property type="molecule type" value="Genomic_DNA"/>
</dbReference>
<dbReference type="Proteomes" id="UP001165653">
    <property type="component" value="Unassembled WGS sequence"/>
</dbReference>
<reference evidence="2" key="1">
    <citation type="submission" date="2022-10" db="EMBL/GenBank/DDBJ databases">
        <title>Luteolibacter sp. GHJ8, whole genome shotgun sequencing project.</title>
        <authorList>
            <person name="Zhao G."/>
            <person name="Shen L."/>
        </authorList>
    </citation>
    <scope>NUCLEOTIDE SEQUENCE</scope>
    <source>
        <strain evidence="2">GHJ8</strain>
    </source>
</reference>